<dbReference type="AlphaFoldDB" id="A0A7Y0AIN3"/>
<gene>
    <name evidence="2" type="ORF">HHL22_22545</name>
</gene>
<protein>
    <submittedName>
        <fullName evidence="2">DUF1579 domain-containing protein</fullName>
    </submittedName>
</protein>
<dbReference type="RefSeq" id="WP_169533689.1">
    <property type="nucleotide sequence ID" value="NZ_JABBGH010000004.1"/>
</dbReference>
<evidence type="ECO:0000256" key="1">
    <source>
        <dbReference type="SAM" id="SignalP"/>
    </source>
</evidence>
<name>A0A7Y0AIN3_9BACT</name>
<keyword evidence="3" id="KW-1185">Reference proteome</keyword>
<feature type="chain" id="PRO_5030788590" evidence="1">
    <location>
        <begin position="26"/>
        <end position="221"/>
    </location>
</feature>
<evidence type="ECO:0000313" key="3">
    <source>
        <dbReference type="Proteomes" id="UP000559626"/>
    </source>
</evidence>
<comment type="caution">
    <text evidence="2">The sequence shown here is derived from an EMBL/GenBank/DDBJ whole genome shotgun (WGS) entry which is preliminary data.</text>
</comment>
<sequence>MKKRPFARNLLGVLAWAPLAMPVLAQSQKDAPLPATNPGPSQAELTEVATPDENHQLLASLSGTWAFVGRHTLPGPAKRTFEFRGTVVRTALLNGRYFRTETTGAPLKMAWSAGELVPYSDVTLEGYDKVKKKFVTASFSNELDTGIITTEGTYDPATRTITYAGETVSHIHRDMPLGTKFTFQDTVRITDHDHFVFTRHEFVAGQEVITTELTYTRTKNQ</sequence>
<dbReference type="Proteomes" id="UP000559626">
    <property type="component" value="Unassembled WGS sequence"/>
</dbReference>
<feature type="signal peptide" evidence="1">
    <location>
        <begin position="1"/>
        <end position="25"/>
    </location>
</feature>
<dbReference type="Pfam" id="PF07617">
    <property type="entry name" value="DUF1579"/>
    <property type="match status" value="1"/>
</dbReference>
<organism evidence="2 3">
    <name type="scientific">Hymenobacter polaris</name>
    <dbReference type="NCBI Taxonomy" id="2682546"/>
    <lineage>
        <taxon>Bacteria</taxon>
        <taxon>Pseudomonadati</taxon>
        <taxon>Bacteroidota</taxon>
        <taxon>Cytophagia</taxon>
        <taxon>Cytophagales</taxon>
        <taxon>Hymenobacteraceae</taxon>
        <taxon>Hymenobacter</taxon>
    </lineage>
</organism>
<dbReference type="InterPro" id="IPR011473">
    <property type="entry name" value="DUF1579"/>
</dbReference>
<reference evidence="2 3" key="1">
    <citation type="submission" date="2020-04" db="EMBL/GenBank/DDBJ databases">
        <title>Hymenobacter polaris sp. nov., isolated from Arctic soil.</title>
        <authorList>
            <person name="Dahal R.H."/>
        </authorList>
    </citation>
    <scope>NUCLEOTIDE SEQUENCE [LARGE SCALE GENOMIC DNA]</scope>
    <source>
        <strain evidence="2 3">RP-2-7</strain>
    </source>
</reference>
<proteinExistence type="predicted"/>
<evidence type="ECO:0000313" key="2">
    <source>
        <dbReference type="EMBL" id="NML67989.1"/>
    </source>
</evidence>
<accession>A0A7Y0AIN3</accession>
<keyword evidence="1" id="KW-0732">Signal</keyword>
<dbReference type="EMBL" id="JABBGH010000004">
    <property type="protein sequence ID" value="NML67989.1"/>
    <property type="molecule type" value="Genomic_DNA"/>
</dbReference>